<name>A0A4Z1A5D6_9LEPT</name>
<evidence type="ECO:0000313" key="1">
    <source>
        <dbReference type="EMBL" id="TGL85969.1"/>
    </source>
</evidence>
<dbReference type="Proteomes" id="UP000298263">
    <property type="component" value="Unassembled WGS sequence"/>
</dbReference>
<accession>A0A4Z1A5D6</accession>
<keyword evidence="2" id="KW-1185">Reference proteome</keyword>
<sequence length="181" mass="21501">MKPSRKKFHLWYVFLSLIVFLSIFECTTLDKKTALRGLVDTTHLRSHQQLAYAEKNGYNSECLVLMEGPVPSRMEPCSIGDRRSVRDMYQETEVEVAGEFFPDDWPFTGYIYGLHVNYGYYQEVVLFNTSFQWWDYPRYHRLYTYRNMFSTEVMRNNIYGSSNAMGRPDSTYMRGFYRGGR</sequence>
<evidence type="ECO:0000313" key="2">
    <source>
        <dbReference type="Proteomes" id="UP000298263"/>
    </source>
</evidence>
<protein>
    <submittedName>
        <fullName evidence="1">Uncharacterized protein</fullName>
    </submittedName>
</protein>
<comment type="caution">
    <text evidence="1">The sequence shown here is derived from an EMBL/GenBank/DDBJ whole genome shotgun (WGS) entry which is preliminary data.</text>
</comment>
<dbReference type="EMBL" id="RQGP01000032">
    <property type="protein sequence ID" value="TGL85969.1"/>
    <property type="molecule type" value="Genomic_DNA"/>
</dbReference>
<dbReference type="RefSeq" id="WP_135588610.1">
    <property type="nucleotide sequence ID" value="NZ_RQGO01000015.1"/>
</dbReference>
<dbReference type="OrthoDB" id="328992at2"/>
<organism evidence="1 2">
    <name type="scientific">Leptospira congkakensis</name>
    <dbReference type="NCBI Taxonomy" id="2484932"/>
    <lineage>
        <taxon>Bacteria</taxon>
        <taxon>Pseudomonadati</taxon>
        <taxon>Spirochaetota</taxon>
        <taxon>Spirochaetia</taxon>
        <taxon>Leptospirales</taxon>
        <taxon>Leptospiraceae</taxon>
        <taxon>Leptospira</taxon>
    </lineage>
</organism>
<dbReference type="AlphaFoldDB" id="A0A4Z1A5D6"/>
<proteinExistence type="predicted"/>
<reference evidence="1" key="1">
    <citation type="journal article" date="2019" name="PLoS Negl. Trop. Dis.">
        <title>Revisiting the worldwide diversity of Leptospira species in the environment.</title>
        <authorList>
            <person name="Vincent A.T."/>
            <person name="Schiettekatte O."/>
            <person name="Bourhy P."/>
            <person name="Veyrier F.J."/>
            <person name="Picardeau M."/>
        </authorList>
    </citation>
    <scope>NUCLEOTIDE SEQUENCE [LARGE SCALE GENOMIC DNA]</scope>
    <source>
        <strain evidence="1">201702422</strain>
    </source>
</reference>
<gene>
    <name evidence="1" type="ORF">EHQ69_17980</name>
</gene>